<evidence type="ECO:0000313" key="3">
    <source>
        <dbReference type="EMBL" id="TQD70577.1"/>
    </source>
</evidence>
<dbReference type="STRING" id="106549.A0A540K8L8"/>
<comment type="caution">
    <text evidence="3">The sequence shown here is derived from an EMBL/GenBank/DDBJ whole genome shotgun (WGS) entry which is preliminary data.</text>
</comment>
<dbReference type="InterPro" id="IPR050951">
    <property type="entry name" value="Retrovirus_Pol_polyprotein"/>
</dbReference>
<dbReference type="InterPro" id="IPR043128">
    <property type="entry name" value="Rev_trsase/Diguanyl_cyclase"/>
</dbReference>
<feature type="domain" description="Reverse transcriptase/retrotransposon-derived protein RNase H-like" evidence="2">
    <location>
        <begin position="92"/>
        <end position="191"/>
    </location>
</feature>
<dbReference type="EMBL" id="VIEB01001740">
    <property type="protein sequence ID" value="TQD70577.1"/>
    <property type="molecule type" value="Genomic_DNA"/>
</dbReference>
<dbReference type="AlphaFoldDB" id="A0A540K8L8"/>
<dbReference type="Gene3D" id="3.30.70.270">
    <property type="match status" value="1"/>
</dbReference>
<dbReference type="InterPro" id="IPR041577">
    <property type="entry name" value="RT_RNaseH_2"/>
</dbReference>
<name>A0A540K8L8_MALBA</name>
<accession>A0A540K8L8</accession>
<dbReference type="InterPro" id="IPR043502">
    <property type="entry name" value="DNA/RNA_pol_sf"/>
</dbReference>
<proteinExistence type="predicted"/>
<evidence type="ECO:0000259" key="2">
    <source>
        <dbReference type="Pfam" id="PF17919"/>
    </source>
</evidence>
<dbReference type="PANTHER" id="PTHR37984">
    <property type="entry name" value="PROTEIN CBG26694"/>
    <property type="match status" value="1"/>
</dbReference>
<dbReference type="Proteomes" id="UP000315295">
    <property type="component" value="Unassembled WGS sequence"/>
</dbReference>
<gene>
    <name evidence="3" type="ORF">C1H46_043886</name>
</gene>
<dbReference type="PANTHER" id="PTHR37984:SF5">
    <property type="entry name" value="PROTEIN NYNRIN-LIKE"/>
    <property type="match status" value="1"/>
</dbReference>
<evidence type="ECO:0000256" key="1">
    <source>
        <dbReference type="ARBA" id="ARBA00023268"/>
    </source>
</evidence>
<keyword evidence="4" id="KW-1185">Reference proteome</keyword>
<keyword evidence="1" id="KW-0511">Multifunctional enzyme</keyword>
<protein>
    <recommendedName>
        <fullName evidence="2">Reverse transcriptase/retrotransposon-derived protein RNase H-like domain-containing protein</fullName>
    </recommendedName>
</protein>
<dbReference type="Gene3D" id="3.10.20.370">
    <property type="match status" value="1"/>
</dbReference>
<dbReference type="GO" id="GO:0003824">
    <property type="term" value="F:catalytic activity"/>
    <property type="evidence" value="ECO:0007669"/>
    <property type="project" value="UniProtKB-KW"/>
</dbReference>
<sequence length="243" mass="28284">MRTHKLKMNPKKYAFGVRLSNFLGFFVHQRGVKIDKNKARAIMKSPSIINKVQLQMLLGKINFLRGFIANLAGKIQPLTLLLRLKNQEKFKWGPQHQEAFDKVKVCLAFPPMLMPPHRRKPLKLYISVSEKSIGRLLAQNNEGEKEQAIYYLSKILTEVETRYTSIDKLCLASYFIACKLRHYMLPYHIHIIAKIDVIKYMLSKPILTGRIGKWILAPSEFSFQYVPQKANYRLLDQAPRTPR</sequence>
<organism evidence="3 4">
    <name type="scientific">Malus baccata</name>
    <name type="common">Siberian crab apple</name>
    <name type="synonym">Pyrus baccata</name>
    <dbReference type="NCBI Taxonomy" id="106549"/>
    <lineage>
        <taxon>Eukaryota</taxon>
        <taxon>Viridiplantae</taxon>
        <taxon>Streptophyta</taxon>
        <taxon>Embryophyta</taxon>
        <taxon>Tracheophyta</taxon>
        <taxon>Spermatophyta</taxon>
        <taxon>Magnoliopsida</taxon>
        <taxon>eudicotyledons</taxon>
        <taxon>Gunneridae</taxon>
        <taxon>Pentapetalae</taxon>
        <taxon>rosids</taxon>
        <taxon>fabids</taxon>
        <taxon>Rosales</taxon>
        <taxon>Rosaceae</taxon>
        <taxon>Amygdaloideae</taxon>
        <taxon>Maleae</taxon>
        <taxon>Malus</taxon>
    </lineage>
</organism>
<reference evidence="3 4" key="1">
    <citation type="journal article" date="2019" name="G3 (Bethesda)">
        <title>Sequencing of a Wild Apple (Malus baccata) Genome Unravels the Differences Between Cultivated and Wild Apple Species Regarding Disease Resistance and Cold Tolerance.</title>
        <authorList>
            <person name="Chen X."/>
        </authorList>
    </citation>
    <scope>NUCLEOTIDE SEQUENCE [LARGE SCALE GENOMIC DNA]</scope>
    <source>
        <strain evidence="4">cv. Shandingzi</strain>
        <tissue evidence="3">Leaves</tissue>
    </source>
</reference>
<evidence type="ECO:0000313" key="4">
    <source>
        <dbReference type="Proteomes" id="UP000315295"/>
    </source>
</evidence>
<dbReference type="Pfam" id="PF17919">
    <property type="entry name" value="RT_RNaseH_2"/>
    <property type="match status" value="1"/>
</dbReference>
<dbReference type="SUPFAM" id="SSF56672">
    <property type="entry name" value="DNA/RNA polymerases"/>
    <property type="match status" value="1"/>
</dbReference>